<name>A0AAE0FY03_9CHLO</name>
<organism evidence="2 3">
    <name type="scientific">Cymbomonas tetramitiformis</name>
    <dbReference type="NCBI Taxonomy" id="36881"/>
    <lineage>
        <taxon>Eukaryota</taxon>
        <taxon>Viridiplantae</taxon>
        <taxon>Chlorophyta</taxon>
        <taxon>Pyramimonadophyceae</taxon>
        <taxon>Pyramimonadales</taxon>
        <taxon>Pyramimonadaceae</taxon>
        <taxon>Cymbomonas</taxon>
    </lineage>
</organism>
<keyword evidence="1" id="KW-0812">Transmembrane</keyword>
<evidence type="ECO:0000313" key="3">
    <source>
        <dbReference type="Proteomes" id="UP001190700"/>
    </source>
</evidence>
<gene>
    <name evidence="2" type="ORF">CYMTET_23389</name>
</gene>
<keyword evidence="1" id="KW-0472">Membrane</keyword>
<proteinExistence type="predicted"/>
<keyword evidence="3" id="KW-1185">Reference proteome</keyword>
<comment type="caution">
    <text evidence="2">The sequence shown here is derived from an EMBL/GenBank/DDBJ whole genome shotgun (WGS) entry which is preliminary data.</text>
</comment>
<dbReference type="AlphaFoldDB" id="A0AAE0FY03"/>
<keyword evidence="1" id="KW-1133">Transmembrane helix</keyword>
<evidence type="ECO:0000313" key="2">
    <source>
        <dbReference type="EMBL" id="KAK3268087.1"/>
    </source>
</evidence>
<dbReference type="Proteomes" id="UP001190700">
    <property type="component" value="Unassembled WGS sequence"/>
</dbReference>
<evidence type="ECO:0000256" key="1">
    <source>
        <dbReference type="SAM" id="Phobius"/>
    </source>
</evidence>
<accession>A0AAE0FY03</accession>
<reference evidence="2 3" key="1">
    <citation type="journal article" date="2015" name="Genome Biol. Evol.">
        <title>Comparative Genomics of a Bacterivorous Green Alga Reveals Evolutionary Causalities and Consequences of Phago-Mixotrophic Mode of Nutrition.</title>
        <authorList>
            <person name="Burns J.A."/>
            <person name="Paasch A."/>
            <person name="Narechania A."/>
            <person name="Kim E."/>
        </authorList>
    </citation>
    <scope>NUCLEOTIDE SEQUENCE [LARGE SCALE GENOMIC DNA]</scope>
    <source>
        <strain evidence="2 3">PLY_AMNH</strain>
    </source>
</reference>
<protein>
    <submittedName>
        <fullName evidence="2">Uncharacterized protein</fullName>
    </submittedName>
</protein>
<feature type="transmembrane region" description="Helical" evidence="1">
    <location>
        <begin position="12"/>
        <end position="33"/>
    </location>
</feature>
<sequence>MYMFPNDLEASAWSSLLIGCVGSCVLWAMNFCLSANVKEDNVATSSQTWIACFTSDSSVWVSPPTTSCTSFIRVCNAHSNFYILRGMVSLLIFGLTV</sequence>
<dbReference type="EMBL" id="LGRX02012025">
    <property type="protein sequence ID" value="KAK3268087.1"/>
    <property type="molecule type" value="Genomic_DNA"/>
</dbReference>